<evidence type="ECO:0000313" key="2">
    <source>
        <dbReference type="Proteomes" id="UP001239111"/>
    </source>
</evidence>
<keyword evidence="2" id="KW-1185">Reference proteome</keyword>
<proteinExistence type="predicted"/>
<reference evidence="1" key="1">
    <citation type="submission" date="2023-04" db="EMBL/GenBank/DDBJ databases">
        <title>A chromosome-level genome assembly of the parasitoid wasp Eretmocerus hayati.</title>
        <authorList>
            <person name="Zhong Y."/>
            <person name="Liu S."/>
            <person name="Liu Y."/>
        </authorList>
    </citation>
    <scope>NUCLEOTIDE SEQUENCE</scope>
    <source>
        <strain evidence="1">ZJU_SS_LIU_2023</strain>
    </source>
</reference>
<sequence length="334" mass="37744">MATRKTKFQQSWLSRKDATGNKVSTWAAQVEGDPYSTLCRICDSRYDTSKGFYKLDQHAKTTKHSDNLYKIDGSQTILVPNPDSSLAKSYLSKNMQSTLTSPDSPSIKLSVQGDAAATRIELYWAMEVVKCNYSLNSCQGKLELFKVMFPGSIPDSLALSPSKISRMITEALGPFFLNTLVQEVKCDDPCLTVQYDETSHSKHRKELQVRISFWSSSRKMIVNRHLVTYFIKRGNSDTILFYLIKAIDSHGLPMKNVIALGSDGPNVNKAVARKFNEHLKTLKLKSLIDIGTCFLHIVNNAFVKGLNSLPLDVNGFLNKLFFFYERSDKLFDMY</sequence>
<protein>
    <submittedName>
        <fullName evidence="1">Uncharacterized protein</fullName>
    </submittedName>
</protein>
<evidence type="ECO:0000313" key="1">
    <source>
        <dbReference type="EMBL" id="KAJ8684031.1"/>
    </source>
</evidence>
<dbReference type="EMBL" id="CM056741">
    <property type="protein sequence ID" value="KAJ8684031.1"/>
    <property type="molecule type" value="Genomic_DNA"/>
</dbReference>
<name>A0ACC2PLW1_9HYME</name>
<comment type="caution">
    <text evidence="1">The sequence shown here is derived from an EMBL/GenBank/DDBJ whole genome shotgun (WGS) entry which is preliminary data.</text>
</comment>
<dbReference type="Proteomes" id="UP001239111">
    <property type="component" value="Chromosome 1"/>
</dbReference>
<gene>
    <name evidence="1" type="ORF">QAD02_019823</name>
</gene>
<organism evidence="1 2">
    <name type="scientific">Eretmocerus hayati</name>
    <dbReference type="NCBI Taxonomy" id="131215"/>
    <lineage>
        <taxon>Eukaryota</taxon>
        <taxon>Metazoa</taxon>
        <taxon>Ecdysozoa</taxon>
        <taxon>Arthropoda</taxon>
        <taxon>Hexapoda</taxon>
        <taxon>Insecta</taxon>
        <taxon>Pterygota</taxon>
        <taxon>Neoptera</taxon>
        <taxon>Endopterygota</taxon>
        <taxon>Hymenoptera</taxon>
        <taxon>Apocrita</taxon>
        <taxon>Proctotrupomorpha</taxon>
        <taxon>Chalcidoidea</taxon>
        <taxon>Aphelinidae</taxon>
        <taxon>Aphelininae</taxon>
        <taxon>Eretmocerus</taxon>
    </lineage>
</organism>
<accession>A0ACC2PLW1</accession>